<dbReference type="GeneID" id="30992163"/>
<evidence type="ECO:0000256" key="1">
    <source>
        <dbReference type="SAM" id="SignalP"/>
    </source>
</evidence>
<keyword evidence="1" id="KW-0732">Signal</keyword>
<dbReference type="Proteomes" id="UP000094389">
    <property type="component" value="Unassembled WGS sequence"/>
</dbReference>
<dbReference type="RefSeq" id="XP_020068114.1">
    <property type="nucleotide sequence ID" value="XM_020217767.1"/>
</dbReference>
<dbReference type="AlphaFoldDB" id="A0A1E4RVH7"/>
<name>A0A1E4RVH7_CYBJN</name>
<dbReference type="EMBL" id="KV453945">
    <property type="protein sequence ID" value="ODV71075.1"/>
    <property type="molecule type" value="Genomic_DNA"/>
</dbReference>
<keyword evidence="3" id="KW-1185">Reference proteome</keyword>
<protein>
    <submittedName>
        <fullName evidence="2">Uncharacterized protein</fullName>
    </submittedName>
</protein>
<reference evidence="2 3" key="1">
    <citation type="journal article" date="2016" name="Proc. Natl. Acad. Sci. U.S.A.">
        <title>Comparative genomics of biotechnologically important yeasts.</title>
        <authorList>
            <person name="Riley R."/>
            <person name="Haridas S."/>
            <person name="Wolfe K.H."/>
            <person name="Lopes M.R."/>
            <person name="Hittinger C.T."/>
            <person name="Goeker M."/>
            <person name="Salamov A.A."/>
            <person name="Wisecaver J.H."/>
            <person name="Long T.M."/>
            <person name="Calvey C.H."/>
            <person name="Aerts A.L."/>
            <person name="Barry K.W."/>
            <person name="Choi C."/>
            <person name="Clum A."/>
            <person name="Coughlan A.Y."/>
            <person name="Deshpande S."/>
            <person name="Douglass A.P."/>
            <person name="Hanson S.J."/>
            <person name="Klenk H.-P."/>
            <person name="LaButti K.M."/>
            <person name="Lapidus A."/>
            <person name="Lindquist E.A."/>
            <person name="Lipzen A.M."/>
            <person name="Meier-Kolthoff J.P."/>
            <person name="Ohm R.A."/>
            <person name="Otillar R.P."/>
            <person name="Pangilinan J.L."/>
            <person name="Peng Y."/>
            <person name="Rokas A."/>
            <person name="Rosa C.A."/>
            <person name="Scheuner C."/>
            <person name="Sibirny A.A."/>
            <person name="Slot J.C."/>
            <person name="Stielow J.B."/>
            <person name="Sun H."/>
            <person name="Kurtzman C.P."/>
            <person name="Blackwell M."/>
            <person name="Grigoriev I.V."/>
            <person name="Jeffries T.W."/>
        </authorList>
    </citation>
    <scope>NUCLEOTIDE SEQUENCE [LARGE SCALE GENOMIC DNA]</scope>
    <source>
        <strain evidence="3">ATCC 18201 / CBS 1600 / BCRC 20928 / JCM 3617 / NBRC 0987 / NRRL Y-1542</strain>
    </source>
</reference>
<feature type="chain" id="PRO_5009162473" evidence="1">
    <location>
        <begin position="21"/>
        <end position="147"/>
    </location>
</feature>
<proteinExistence type="predicted"/>
<gene>
    <name evidence="2" type="ORF">CYBJADRAFT_53038</name>
</gene>
<evidence type="ECO:0000313" key="2">
    <source>
        <dbReference type="EMBL" id="ODV71075.1"/>
    </source>
</evidence>
<sequence>MCLIFLSLLMIWSMKNLLHSTVVTTGLIEMVVSGTIYEDNVVIVDFIADLLSGYQWIALVTVIVNALSMIIKKRDTEECNLKWRLISVKMGFNARWMSSLNLLFCHLSRAVSYQVTIFLKSVIIRLLFHMIHRLCRYIHFLFPRSSI</sequence>
<evidence type="ECO:0000313" key="3">
    <source>
        <dbReference type="Proteomes" id="UP000094389"/>
    </source>
</evidence>
<feature type="signal peptide" evidence="1">
    <location>
        <begin position="1"/>
        <end position="20"/>
    </location>
</feature>
<accession>A0A1E4RVH7</accession>
<organism evidence="2 3">
    <name type="scientific">Cyberlindnera jadinii (strain ATCC 18201 / CBS 1600 / BCRC 20928 / JCM 3617 / NBRC 0987 / NRRL Y-1542)</name>
    <name type="common">Torula yeast</name>
    <name type="synonym">Candida utilis</name>
    <dbReference type="NCBI Taxonomy" id="983966"/>
    <lineage>
        <taxon>Eukaryota</taxon>
        <taxon>Fungi</taxon>
        <taxon>Dikarya</taxon>
        <taxon>Ascomycota</taxon>
        <taxon>Saccharomycotina</taxon>
        <taxon>Saccharomycetes</taxon>
        <taxon>Phaffomycetales</taxon>
        <taxon>Phaffomycetaceae</taxon>
        <taxon>Cyberlindnera</taxon>
    </lineage>
</organism>